<evidence type="ECO:0000256" key="7">
    <source>
        <dbReference type="ARBA" id="ARBA00023006"/>
    </source>
</evidence>
<accession>A0ABR0RC94</accession>
<feature type="compositionally biased region" description="Polar residues" evidence="13">
    <location>
        <begin position="1579"/>
        <end position="1593"/>
    </location>
</feature>
<comment type="similarity">
    <text evidence="3">Belongs to the ATG2 family.</text>
</comment>
<feature type="region of interest" description="Disordered" evidence="13">
    <location>
        <begin position="107"/>
        <end position="150"/>
    </location>
</feature>
<comment type="catalytic activity">
    <reaction evidence="12">
        <text>a 1,2-diacyl-sn-glycero-3-phosphocholine(in) = a 1,2-diacyl-sn-glycero-3-phosphocholine(out)</text>
        <dbReference type="Rhea" id="RHEA:38571"/>
        <dbReference type="ChEBI" id="CHEBI:57643"/>
    </reaction>
</comment>
<proteinExistence type="inferred from homology"/>
<dbReference type="GeneID" id="90002667"/>
<sequence>MAYFLPSYFQKRLLRYALSRLDFIDNDALNLDNLGFTIGQRTVIELKNVAIRVSKLIERLDLPSTVSPRNASIRILRITVPADLHASGIEVEVDGVDVELELDETRAQDATRRRPARGDSTAPNHRDIANRPRIGATTIHDPGGPQGLAGRHEVESSHIIPAPEDLAASFLEAEPEREKRELEAAVESRSTYLQQSSTGLASSASEHGMGVPEGFSLPGFVTSFFAGVADRLSVTIRHVTIGLSLAIDIEQAATEPLRFVLKVEEIELQKINDLEVIDGRRTIRIVGIELLAVSDGDLFAQKSAATSPKLSKSRSNASASNRADLYASVYDEANEDVTVQKRAESSSGDSATSSEIAQFGLGVHESMLETSQFFQPSLEPSGYTSDIGSPDPSQLSPALSRDDEEQGAVRLSPSPSASQSSISRHSATDELAKSKLFSHDEAESMYMSAMTDARSSSIQMPGGFDTTSESFHEELTPHTPRARTTSSNTLRPSDPTHTITRLRSVEGTQHVDEIEPTVQQPSRAADAFQTGVRYMQECTKPIVRLNEATFKLPIQQSRSAQSAEPGDEHPIGQASPARRRGLVSSPKLTSSSSHTRAPSDQSMYGIPKDLKVEIDNASSYEVTIGDIEILVDTTLCSILLKSGTRIARLTQRPDQASAPAYKQASKVQAQIFVRSVVLDVMEVVPELSAAPEQRMPTESTFSIRGHESPLLQLQLLKVQAQTTIDNGGIDQKITIHRLGLHREAEKVVSFFDPSMLQESFVASSVMLEPDDIVIRQVGGRMDIAVKPLHIKLDLLMLDDVLSRSGGLSSLLDLGNSVVSTDTVKKTKSRTNAAPVRRRSVHFDDPSIRVQSALDSNSALKVSLRISGAIVDLVGSQSSMQIKSSAIKVVHRPAALRASVSSVAIKGPIVRGAPLTDALSLRLSDVSFGYFETPAEEDLDRLLQILVPSSDKYEQDDDIMVDTLLRQRRKGGVVRLSVQDIHFSASGLAWTQRLTRLSEEISKLSSVTKYLPEDDRPGILVFALVKKFTARIELNKQFGPLVVKSNLFEAALISFPSLMAAQVSSIGVSRGEAESLVHELIPDMQESTIMGMPMIMVRFIPDEMEPTVKLKLSNACLEYSVPLLMAATQLVEALQHDLAQNTKPLSPRNSAFSSVSSEASDMSRRIKLSLSLRSSAISLKPLDSTACGVFLLTDATINHSSKRNTTIANVDIKKASIMIIDDIAKIGNEGSGADPKLYFDQNDTVLELIKSGFVPVGSVSAASAEVKILEEQATKQQFVDVEFRNNLFFLETCADSTQTLMQILGGLSPPQAPSKVDKYRTQVVPIEDMLASFTGNAFVSERGPELGLQVDEAESTPTPSTILNATAEDDLTQGLGTDDEDETFMNDLYLSQAEDAEHGRMAESSVMSQSSHSSVGGGSVHIAPVNMTANEEQPLEGSVMMHSLIDFRTGHFRNETSVGGTAHRWDSSKNTYGMGSETNAQQSPLKVRVRDVHIIWNLFDGYDWQNTRDVITQAVRDVEDKAFAKQRRRESHRSPGPDEEDESVIGDVLFNSIYISIPTNRDPRELTNAINMELGDAASETGSYATSTTVTATPSKRHSGPRYKPKKLRLSRSKQHKMTFELEGLSADFLAFPPNTGEVESSVDIRVRKLDVFDHVPTSTWKKFATYMHESGEREVGTDQVHIELLNVKPVAELAASEMVLKITVLPLRLHVDQDALDFITRFFEFKDDRVAPSGAPSNPPFLQRVEVNPIKLRLDFKPKRVDYGGLKSGRTTEFMNFFILDRADMVLRRVILYGVSGFDRLGIMLNNIWTPDVRNNQLPTVLAGLAPVRSLVDVGSGVRDLVAVPIREYKKDGRIVRSIQKGALAFAKTTTTELVNLGAKLAIGTQTVLQNVEGVVAPQSSSKQPQSGSTSDSDEEQPHQISHYADQPLGIVQGLRGAYASLERDLLLAKDAIVAVPGEIMAEGSATGAAKVVLKSSPTIILRPAIGVSKAVGTALLGAGNTLDKGKRRRIEDKYKRY</sequence>
<evidence type="ECO:0000256" key="10">
    <source>
        <dbReference type="ARBA" id="ARBA00024479"/>
    </source>
</evidence>
<evidence type="ECO:0000256" key="11">
    <source>
        <dbReference type="ARBA" id="ARBA00024615"/>
    </source>
</evidence>
<evidence type="ECO:0000256" key="6">
    <source>
        <dbReference type="ARBA" id="ARBA00022824"/>
    </source>
</evidence>
<organism evidence="14 15">
    <name type="scientific">Knufia obscura</name>
    <dbReference type="NCBI Taxonomy" id="1635080"/>
    <lineage>
        <taxon>Eukaryota</taxon>
        <taxon>Fungi</taxon>
        <taxon>Dikarya</taxon>
        <taxon>Ascomycota</taxon>
        <taxon>Pezizomycotina</taxon>
        <taxon>Eurotiomycetes</taxon>
        <taxon>Chaetothyriomycetidae</taxon>
        <taxon>Chaetothyriales</taxon>
        <taxon>Trichomeriaceae</taxon>
        <taxon>Knufia</taxon>
    </lineage>
</organism>
<evidence type="ECO:0000313" key="14">
    <source>
        <dbReference type="EMBL" id="KAK5938248.1"/>
    </source>
</evidence>
<evidence type="ECO:0000256" key="4">
    <source>
        <dbReference type="ARBA" id="ARBA00018070"/>
    </source>
</evidence>
<dbReference type="PANTHER" id="PTHR13190">
    <property type="entry name" value="AUTOPHAGY-RELATED 2, ISOFORM A"/>
    <property type="match status" value="1"/>
</dbReference>
<evidence type="ECO:0000256" key="12">
    <source>
        <dbReference type="ARBA" id="ARBA00024631"/>
    </source>
</evidence>
<feature type="compositionally biased region" description="Basic residues" evidence="13">
    <location>
        <begin position="1594"/>
        <end position="1604"/>
    </location>
</feature>
<comment type="catalytic activity">
    <reaction evidence="11">
        <text>a 1,2-diacyl-sn-glycero-3-phosphoethanolamine(in) = a 1,2-diacyl-sn-glycero-3-phosphoethanolamine(out)</text>
        <dbReference type="Rhea" id="RHEA:38895"/>
        <dbReference type="ChEBI" id="CHEBI:64612"/>
    </reaction>
</comment>
<gene>
    <name evidence="14" type="primary">ATG2</name>
    <name evidence="14" type="ORF">PMZ80_009218</name>
</gene>
<keyword evidence="9" id="KW-0472">Membrane</keyword>
<keyword evidence="8" id="KW-0445">Lipid transport</keyword>
<reference evidence="14 15" key="1">
    <citation type="journal article" date="2023" name="Res Sq">
        <title>Genomic and morphological characterization of Knufia obscura isolated from the Mars 2020 spacecraft assembly facility.</title>
        <authorList>
            <person name="Chander A.M."/>
            <person name="Teixeira M.M."/>
            <person name="Singh N.K."/>
            <person name="Williams M.P."/>
            <person name="Parker C.W."/>
            <person name="Leo P."/>
            <person name="Stajich J.E."/>
            <person name="Torok T."/>
            <person name="Tighe S."/>
            <person name="Mason C.E."/>
            <person name="Venkateswaran K."/>
        </authorList>
    </citation>
    <scope>NUCLEOTIDE SEQUENCE [LARGE SCALE GENOMIC DNA]</scope>
    <source>
        <strain evidence="14 15">CCFEE 5817</strain>
    </source>
</reference>
<feature type="compositionally biased region" description="Polar residues" evidence="13">
    <location>
        <begin position="482"/>
        <end position="496"/>
    </location>
</feature>
<keyword evidence="6" id="KW-0256">Endoplasmic reticulum</keyword>
<feature type="region of interest" description="Disordered" evidence="13">
    <location>
        <begin position="1578"/>
        <end position="1604"/>
    </location>
</feature>
<evidence type="ECO:0000256" key="2">
    <source>
        <dbReference type="ARBA" id="ARBA00004623"/>
    </source>
</evidence>
<keyword evidence="5" id="KW-0813">Transport</keyword>
<feature type="compositionally biased region" description="Polar residues" evidence="13">
    <location>
        <begin position="382"/>
        <end position="397"/>
    </location>
</feature>
<feature type="compositionally biased region" description="Low complexity" evidence="13">
    <location>
        <begin position="584"/>
        <end position="593"/>
    </location>
</feature>
<comment type="caution">
    <text evidence="14">The sequence shown here is derived from an EMBL/GenBank/DDBJ whole genome shotgun (WGS) entry which is preliminary data.</text>
</comment>
<feature type="region of interest" description="Disordered" evidence="13">
    <location>
        <begin position="376"/>
        <end position="427"/>
    </location>
</feature>
<evidence type="ECO:0000256" key="13">
    <source>
        <dbReference type="SAM" id="MobiDB-lite"/>
    </source>
</evidence>
<evidence type="ECO:0000313" key="15">
    <source>
        <dbReference type="Proteomes" id="UP001334248"/>
    </source>
</evidence>
<comment type="catalytic activity">
    <reaction evidence="10">
        <text>a 1,2-diacyl-sn-glycero-3-phospho-L-serine(in) = a 1,2-diacyl-sn-glycero-3-phospho-L-serine(out)</text>
        <dbReference type="Rhea" id="RHEA:38663"/>
        <dbReference type="ChEBI" id="CHEBI:57262"/>
    </reaction>
</comment>
<evidence type="ECO:0000256" key="9">
    <source>
        <dbReference type="ARBA" id="ARBA00023136"/>
    </source>
</evidence>
<dbReference type="Proteomes" id="UP001334248">
    <property type="component" value="Unassembled WGS sequence"/>
</dbReference>
<evidence type="ECO:0000256" key="3">
    <source>
        <dbReference type="ARBA" id="ARBA00009714"/>
    </source>
</evidence>
<feature type="compositionally biased region" description="Low complexity" evidence="13">
    <location>
        <begin position="1899"/>
        <end position="1911"/>
    </location>
</feature>
<dbReference type="Pfam" id="PF13329">
    <property type="entry name" value="ATG2_CAD"/>
    <property type="match status" value="1"/>
</dbReference>
<evidence type="ECO:0000256" key="5">
    <source>
        <dbReference type="ARBA" id="ARBA00022448"/>
    </source>
</evidence>
<feature type="region of interest" description="Disordered" evidence="13">
    <location>
        <begin position="462"/>
        <end position="496"/>
    </location>
</feature>
<feature type="region of interest" description="Disordered" evidence="13">
    <location>
        <begin position="1896"/>
        <end position="1923"/>
    </location>
</feature>
<name>A0ABR0RC94_9EURO</name>
<keyword evidence="7" id="KW-0072">Autophagy</keyword>
<dbReference type="InterPro" id="IPR026849">
    <property type="entry name" value="ATG2"/>
</dbReference>
<protein>
    <recommendedName>
        <fullName evidence="4">Autophagy-related protein 2</fullName>
    </recommendedName>
</protein>
<keyword evidence="15" id="KW-1185">Reference proteome</keyword>
<feature type="compositionally biased region" description="Low complexity" evidence="13">
    <location>
        <begin position="412"/>
        <end position="425"/>
    </location>
</feature>
<feature type="region of interest" description="Disordered" evidence="13">
    <location>
        <begin position="1521"/>
        <end position="1541"/>
    </location>
</feature>
<evidence type="ECO:0000256" key="1">
    <source>
        <dbReference type="ARBA" id="ARBA00004406"/>
    </source>
</evidence>
<feature type="region of interest" description="Disordered" evidence="13">
    <location>
        <begin position="555"/>
        <end position="604"/>
    </location>
</feature>
<dbReference type="EMBL" id="JAVHJV010000013">
    <property type="protein sequence ID" value="KAK5938248.1"/>
    <property type="molecule type" value="Genomic_DNA"/>
</dbReference>
<evidence type="ECO:0000256" key="8">
    <source>
        <dbReference type="ARBA" id="ARBA00023055"/>
    </source>
</evidence>
<comment type="subcellular location">
    <subcellularLocation>
        <location evidence="1">Endoplasmic reticulum membrane</location>
        <topology evidence="1">Peripheral membrane protein</topology>
    </subcellularLocation>
    <subcellularLocation>
        <location evidence="2">Preautophagosomal structure membrane</location>
        <topology evidence="2">Peripheral membrane protein</topology>
    </subcellularLocation>
</comment>
<dbReference type="PANTHER" id="PTHR13190:SF1">
    <property type="entry name" value="AUTOPHAGY-RELATED 2, ISOFORM A"/>
    <property type="match status" value="1"/>
</dbReference>
<dbReference type="RefSeq" id="XP_064726338.1">
    <property type="nucleotide sequence ID" value="XM_064877613.1"/>
</dbReference>